<dbReference type="PANTHER" id="PTHR47160">
    <property type="entry name" value="PUTATIVE-RELATED"/>
    <property type="match status" value="1"/>
</dbReference>
<feature type="domain" description="MULE transposase" evidence="1">
    <location>
        <begin position="151"/>
        <end position="248"/>
    </location>
</feature>
<gene>
    <name evidence="2" type="ORF">AGLY_002801</name>
</gene>
<dbReference type="Proteomes" id="UP000475862">
    <property type="component" value="Unassembled WGS sequence"/>
</dbReference>
<evidence type="ECO:0000313" key="3">
    <source>
        <dbReference type="Proteomes" id="UP000475862"/>
    </source>
</evidence>
<dbReference type="InterPro" id="IPR018289">
    <property type="entry name" value="MULE_transposase_dom"/>
</dbReference>
<dbReference type="EMBL" id="VYZN01000009">
    <property type="protein sequence ID" value="KAE9542890.1"/>
    <property type="molecule type" value="Genomic_DNA"/>
</dbReference>
<proteinExistence type="predicted"/>
<sequence>MLNTDVQRWACCKNTCKDNGVDTAIYNDHKHDKPSEQDINRQKLSNNLKRKAVEEISVLPSKFICRELKNSDIHTLTLNDTSLIKRNIRNARLSVHPNIPKNIAETHAAINEITLVTNTNESFLLVNDNNCGIVWFSTKSNLEVLCGINTIFVDGTFRSCPNFFYQLFTIHDLVEESYIPLVFFLLPNKETETYVCLFEHTINSCAQYQLIFSPDEVFIDFEIAIHTAAKLVWPKIVIRGCRFHLGQNWWKKIQALGLVNTYKTLNSEKSNFLKYFFGLPFLRPEEVTDATFPPNIWSAFAATTVRTTNSCESYHSRLNRRFYSPHPNIFNFIDELLEVQSETQIKLRSKNQKKKTTLDKEQNLRKQMTKYTSNVITRFEFIKSISMKFL</sequence>
<name>A0A6G0U279_APHGL</name>
<dbReference type="OrthoDB" id="6624520at2759"/>
<feature type="non-terminal residue" evidence="2">
    <location>
        <position position="390"/>
    </location>
</feature>
<keyword evidence="3" id="KW-1185">Reference proteome</keyword>
<accession>A0A6G0U279</accession>
<dbReference type="AlphaFoldDB" id="A0A6G0U279"/>
<organism evidence="2 3">
    <name type="scientific">Aphis glycines</name>
    <name type="common">Soybean aphid</name>
    <dbReference type="NCBI Taxonomy" id="307491"/>
    <lineage>
        <taxon>Eukaryota</taxon>
        <taxon>Metazoa</taxon>
        <taxon>Ecdysozoa</taxon>
        <taxon>Arthropoda</taxon>
        <taxon>Hexapoda</taxon>
        <taxon>Insecta</taxon>
        <taxon>Pterygota</taxon>
        <taxon>Neoptera</taxon>
        <taxon>Paraneoptera</taxon>
        <taxon>Hemiptera</taxon>
        <taxon>Sternorrhyncha</taxon>
        <taxon>Aphidomorpha</taxon>
        <taxon>Aphidoidea</taxon>
        <taxon>Aphididae</taxon>
        <taxon>Aphidini</taxon>
        <taxon>Aphis</taxon>
        <taxon>Aphis</taxon>
    </lineage>
</organism>
<protein>
    <recommendedName>
        <fullName evidence="1">MULE transposase domain-containing protein</fullName>
    </recommendedName>
</protein>
<reference evidence="2 3" key="1">
    <citation type="submission" date="2019-08" db="EMBL/GenBank/DDBJ databases">
        <title>The genome of the soybean aphid Biotype 1, its phylome, world population structure and adaptation to the North American continent.</title>
        <authorList>
            <person name="Giordano R."/>
            <person name="Donthu R.K."/>
            <person name="Hernandez A.G."/>
            <person name="Wright C.L."/>
            <person name="Zimin A.V."/>
        </authorList>
    </citation>
    <scope>NUCLEOTIDE SEQUENCE [LARGE SCALE GENOMIC DNA]</scope>
    <source>
        <tissue evidence="2">Whole aphids</tissue>
    </source>
</reference>
<dbReference type="PANTHER" id="PTHR47160:SF10">
    <property type="entry name" value="MULE TRANSPOSASE DOMAIN-CONTAINING PROTEIN"/>
    <property type="match status" value="1"/>
</dbReference>
<evidence type="ECO:0000313" key="2">
    <source>
        <dbReference type="EMBL" id="KAE9542890.1"/>
    </source>
</evidence>
<dbReference type="Pfam" id="PF10551">
    <property type="entry name" value="MULE"/>
    <property type="match status" value="1"/>
</dbReference>
<evidence type="ECO:0000259" key="1">
    <source>
        <dbReference type="Pfam" id="PF10551"/>
    </source>
</evidence>
<comment type="caution">
    <text evidence="2">The sequence shown here is derived from an EMBL/GenBank/DDBJ whole genome shotgun (WGS) entry which is preliminary data.</text>
</comment>